<dbReference type="RefSeq" id="WP_141443217.1">
    <property type="nucleotide sequence ID" value="NZ_CP038231.1"/>
</dbReference>
<proteinExistence type="inferred from homology"/>
<dbReference type="SUPFAM" id="SSF53756">
    <property type="entry name" value="UDP-Glycosyltransferase/glycogen phosphorylase"/>
    <property type="match status" value="1"/>
</dbReference>
<evidence type="ECO:0000256" key="1">
    <source>
        <dbReference type="ARBA" id="ARBA00009481"/>
    </source>
</evidence>
<keyword evidence="2" id="KW-0328">Glycosyltransferase</keyword>
<gene>
    <name evidence="6" type="ORF">E3E12_04080</name>
</gene>
<dbReference type="Pfam" id="PF13439">
    <property type="entry name" value="Glyco_transf_4"/>
    <property type="match status" value="1"/>
</dbReference>
<dbReference type="InterPro" id="IPR028098">
    <property type="entry name" value="Glyco_trans_4-like_N"/>
</dbReference>
<evidence type="ECO:0000259" key="4">
    <source>
        <dbReference type="Pfam" id="PF00534"/>
    </source>
</evidence>
<keyword evidence="3 6" id="KW-0808">Transferase</keyword>
<organism evidence="6 7">
    <name type="scientific">Formicincola oecophyllae</name>
    <dbReference type="NCBI Taxonomy" id="2558361"/>
    <lineage>
        <taxon>Bacteria</taxon>
        <taxon>Pseudomonadati</taxon>
        <taxon>Pseudomonadota</taxon>
        <taxon>Alphaproteobacteria</taxon>
        <taxon>Acetobacterales</taxon>
        <taxon>Acetobacteraceae</taxon>
        <taxon>Formicincola</taxon>
    </lineage>
</organism>
<sequence>MKISYLISTFEDGGAEFALPAIVKALEAEGHDVQLVACNRSNGATIPRLDKAGIRWQLLHDARPPFHASVWAFARLMLHKRPDVIWTSLSRATAAGQLVGKLLNIPVVSWKHSASLRPHTRRMRNFSTLWVADSPDVARFMRDEGPLDADRVAQWPLYQAQPPSTPPLQWDGVGRFHIGSSGRLHEVKNYPALIEGLALFKRQNPQAAQQVHLTILGEGPERAKLEALVRQHGLESNVTLPGFSDDVPSFLESLHLYLQPSRYEGMCLALHEAMAAGVPCAATPFGQMRESLDGGRCGFVIDPANPAQSIAAILAHAMANQSALRDMALIAQKNTLSQFGPEAFQKHAQNVLQALQNRLRA</sequence>
<dbReference type="CDD" id="cd03811">
    <property type="entry name" value="GT4_GT28_WabH-like"/>
    <property type="match status" value="1"/>
</dbReference>
<name>A0A4Y6U931_9PROT</name>
<dbReference type="InterPro" id="IPR001296">
    <property type="entry name" value="Glyco_trans_1"/>
</dbReference>
<dbReference type="Proteomes" id="UP000318709">
    <property type="component" value="Chromosome"/>
</dbReference>
<evidence type="ECO:0000256" key="2">
    <source>
        <dbReference type="ARBA" id="ARBA00022676"/>
    </source>
</evidence>
<evidence type="ECO:0000313" key="7">
    <source>
        <dbReference type="Proteomes" id="UP000318709"/>
    </source>
</evidence>
<reference evidence="6 7" key="1">
    <citation type="submission" date="2019-03" db="EMBL/GenBank/DDBJ databases">
        <title>The complete genome sequence of Swingsia_sp. F3b2 LMG30590(T).</title>
        <authorList>
            <person name="Chua K.-O."/>
            <person name="Chan K.-G."/>
            <person name="See-Too W.-S."/>
        </authorList>
    </citation>
    <scope>NUCLEOTIDE SEQUENCE [LARGE SCALE GENOMIC DNA]</scope>
    <source>
        <strain evidence="6 7">F3b2</strain>
    </source>
</reference>
<dbReference type="AlphaFoldDB" id="A0A4Y6U931"/>
<evidence type="ECO:0000256" key="3">
    <source>
        <dbReference type="ARBA" id="ARBA00022679"/>
    </source>
</evidence>
<accession>A0A4Y6U931</accession>
<dbReference type="PANTHER" id="PTHR12526">
    <property type="entry name" value="GLYCOSYLTRANSFERASE"/>
    <property type="match status" value="1"/>
</dbReference>
<dbReference type="PANTHER" id="PTHR12526:SF640">
    <property type="entry name" value="COLANIC ACID BIOSYNTHESIS GLYCOSYLTRANSFERASE WCAL-RELATED"/>
    <property type="match status" value="1"/>
</dbReference>
<feature type="domain" description="Glycosyl transferase family 1" evidence="4">
    <location>
        <begin position="178"/>
        <end position="328"/>
    </location>
</feature>
<dbReference type="GO" id="GO:0016757">
    <property type="term" value="F:glycosyltransferase activity"/>
    <property type="evidence" value="ECO:0007669"/>
    <property type="project" value="UniProtKB-KW"/>
</dbReference>
<dbReference type="Gene3D" id="3.40.50.2000">
    <property type="entry name" value="Glycogen Phosphorylase B"/>
    <property type="match status" value="2"/>
</dbReference>
<evidence type="ECO:0000313" key="6">
    <source>
        <dbReference type="EMBL" id="QDH13510.1"/>
    </source>
</evidence>
<evidence type="ECO:0000259" key="5">
    <source>
        <dbReference type="Pfam" id="PF13439"/>
    </source>
</evidence>
<dbReference type="Pfam" id="PF00534">
    <property type="entry name" value="Glycos_transf_1"/>
    <property type="match status" value="1"/>
</dbReference>
<dbReference type="EMBL" id="CP038231">
    <property type="protein sequence ID" value="QDH13510.1"/>
    <property type="molecule type" value="Genomic_DNA"/>
</dbReference>
<comment type="similarity">
    <text evidence="1">Belongs to the glycosyltransferase group 1 family. Glycosyltransferase 4 subfamily.</text>
</comment>
<dbReference type="OrthoDB" id="529131at2"/>
<keyword evidence="7" id="KW-1185">Reference proteome</keyword>
<feature type="domain" description="Glycosyltransferase subfamily 4-like N-terminal" evidence="5">
    <location>
        <begin position="13"/>
        <end position="156"/>
    </location>
</feature>
<protein>
    <submittedName>
        <fullName evidence="6">Glycosyltransferase</fullName>
    </submittedName>
</protein>
<dbReference type="KEGG" id="swf:E3E12_04080"/>